<geneLocation type="plasmid" evidence="2">
    <name>unnamed1</name>
</geneLocation>
<evidence type="ECO:0000256" key="1">
    <source>
        <dbReference type="SAM" id="SignalP"/>
    </source>
</evidence>
<name>A0A1L3ZIG3_RHILE</name>
<evidence type="ECO:0000313" key="3">
    <source>
        <dbReference type="Proteomes" id="UP000183050"/>
    </source>
</evidence>
<keyword evidence="2" id="KW-0614">Plasmid</keyword>
<reference evidence="2 3" key="1">
    <citation type="submission" date="2016-11" db="EMBL/GenBank/DDBJ databases">
        <title>Rhizobium leguminosarum bv. viciae strain Vaf12 isolated from Vavilovia formosa root nodules from Russia, Dagestan.</title>
        <authorList>
            <person name="Kimeklis A."/>
        </authorList>
    </citation>
    <scope>NUCLEOTIDE SEQUENCE [LARGE SCALE GENOMIC DNA]</scope>
    <source>
        <strain evidence="2 3">Vaf-108</strain>
        <plasmid evidence="3">Plasmid unnamed1</plasmid>
    </source>
</reference>
<protein>
    <recommendedName>
        <fullName evidence="4">Secreted protein</fullName>
    </recommendedName>
</protein>
<evidence type="ECO:0008006" key="4">
    <source>
        <dbReference type="Google" id="ProtNLM"/>
    </source>
</evidence>
<sequence length="189" mass="20509">MRVARIGMGVILLVTIHSVSAFAANAEHAMAAGPLANHDDAVINAVEVICTLEPENFEHISATAQAMFMRKSIDKTEKQSADITRHLEVFEGTLSTGPFSLLLEKISGPTIDATNCGVASNTRDKRAYFDELVRTLHLSQNGSRRTGPNGNQVTTWDDVYGPHTFLDLTDLRGSDGVLVQLLHAPTKPE</sequence>
<keyword evidence="1" id="KW-0732">Signal</keyword>
<evidence type="ECO:0000313" key="2">
    <source>
        <dbReference type="EMBL" id="API55407.1"/>
    </source>
</evidence>
<dbReference type="AlphaFoldDB" id="A0A1L3ZIG3"/>
<dbReference type="Proteomes" id="UP000183050">
    <property type="component" value="Plasmid unnamed1"/>
</dbReference>
<proteinExistence type="predicted"/>
<feature type="signal peptide" evidence="1">
    <location>
        <begin position="1"/>
        <end position="23"/>
    </location>
</feature>
<dbReference type="RefSeq" id="WP_072641078.1">
    <property type="nucleotide sequence ID" value="NZ_CP018229.1"/>
</dbReference>
<gene>
    <name evidence="2" type="ORF">BMW22_28295</name>
</gene>
<feature type="chain" id="PRO_5012137167" description="Secreted protein" evidence="1">
    <location>
        <begin position="24"/>
        <end position="189"/>
    </location>
</feature>
<organism evidence="2 3">
    <name type="scientific">Rhizobium leguminosarum</name>
    <dbReference type="NCBI Taxonomy" id="384"/>
    <lineage>
        <taxon>Bacteria</taxon>
        <taxon>Pseudomonadati</taxon>
        <taxon>Pseudomonadota</taxon>
        <taxon>Alphaproteobacteria</taxon>
        <taxon>Hyphomicrobiales</taxon>
        <taxon>Rhizobiaceae</taxon>
        <taxon>Rhizobium/Agrobacterium group</taxon>
        <taxon>Rhizobium</taxon>
    </lineage>
</organism>
<accession>A0A1L3ZIG3</accession>
<dbReference type="EMBL" id="CP018229">
    <property type="protein sequence ID" value="API55407.1"/>
    <property type="molecule type" value="Genomic_DNA"/>
</dbReference>